<dbReference type="InterPro" id="IPR003653">
    <property type="entry name" value="Peptidase_C48_C"/>
</dbReference>
<evidence type="ECO:0000313" key="7">
    <source>
        <dbReference type="Proteomes" id="UP000222542"/>
    </source>
</evidence>
<accession>A0A2G3AMG6</accession>
<name>A0A2G3AMG6_CAPAN</name>
<dbReference type="PANTHER" id="PTHR33022:SF21">
    <property type="entry name" value="UBIQUITIN-LIKE PROTEASE FAMILY PROFILE DOMAIN-CONTAINING PROTEIN"/>
    <property type="match status" value="1"/>
</dbReference>
<dbReference type="GO" id="GO:0008234">
    <property type="term" value="F:cysteine-type peptidase activity"/>
    <property type="evidence" value="ECO:0007669"/>
    <property type="project" value="InterPro"/>
</dbReference>
<feature type="domain" description="Ubiquitin-like protease family profile" evidence="5">
    <location>
        <begin position="429"/>
        <end position="482"/>
    </location>
</feature>
<gene>
    <name evidence="6" type="ORF">T459_03307</name>
</gene>
<comment type="caution">
    <text evidence="6">The sequence shown here is derived from an EMBL/GenBank/DDBJ whole genome shotgun (WGS) entry which is preliminary data.</text>
</comment>
<dbReference type="InterPro" id="IPR038765">
    <property type="entry name" value="Papain-like_cys_pep_sf"/>
</dbReference>
<keyword evidence="3" id="KW-0378">Hydrolase</keyword>
<evidence type="ECO:0000313" key="6">
    <source>
        <dbReference type="EMBL" id="PHT95425.1"/>
    </source>
</evidence>
<dbReference type="Pfam" id="PF02902">
    <property type="entry name" value="Peptidase_C48"/>
    <property type="match status" value="1"/>
</dbReference>
<keyword evidence="2" id="KW-0645">Protease</keyword>
<evidence type="ECO:0000256" key="4">
    <source>
        <dbReference type="SAM" id="MobiDB-lite"/>
    </source>
</evidence>
<keyword evidence="7" id="KW-1185">Reference proteome</keyword>
<evidence type="ECO:0000256" key="3">
    <source>
        <dbReference type="ARBA" id="ARBA00022801"/>
    </source>
</evidence>
<organism evidence="6 7">
    <name type="scientific">Capsicum annuum</name>
    <name type="common">Capsicum pepper</name>
    <dbReference type="NCBI Taxonomy" id="4072"/>
    <lineage>
        <taxon>Eukaryota</taxon>
        <taxon>Viridiplantae</taxon>
        <taxon>Streptophyta</taxon>
        <taxon>Embryophyta</taxon>
        <taxon>Tracheophyta</taxon>
        <taxon>Spermatophyta</taxon>
        <taxon>Magnoliopsida</taxon>
        <taxon>eudicotyledons</taxon>
        <taxon>Gunneridae</taxon>
        <taxon>Pentapetalae</taxon>
        <taxon>asterids</taxon>
        <taxon>lamiids</taxon>
        <taxon>Solanales</taxon>
        <taxon>Solanaceae</taxon>
        <taxon>Solanoideae</taxon>
        <taxon>Capsiceae</taxon>
        <taxon>Capsicum</taxon>
    </lineage>
</organism>
<proteinExistence type="inferred from homology"/>
<feature type="compositionally biased region" description="Basic and acidic residues" evidence="4">
    <location>
        <begin position="62"/>
        <end position="83"/>
    </location>
</feature>
<evidence type="ECO:0000256" key="1">
    <source>
        <dbReference type="ARBA" id="ARBA00005234"/>
    </source>
</evidence>
<dbReference type="SUPFAM" id="SSF54001">
    <property type="entry name" value="Cysteine proteinases"/>
    <property type="match status" value="1"/>
</dbReference>
<dbReference type="PANTHER" id="PTHR33022">
    <property type="entry name" value="DUF1985 DOMAIN-CONTAINING PROTEIN"/>
    <property type="match status" value="1"/>
</dbReference>
<dbReference type="Gramene" id="PHT95425">
    <property type="protein sequence ID" value="PHT95425"/>
    <property type="gene ID" value="T459_03307"/>
</dbReference>
<reference evidence="6 7" key="1">
    <citation type="journal article" date="2014" name="Nat. Genet.">
        <title>Genome sequence of the hot pepper provides insights into the evolution of pungency in Capsicum species.</title>
        <authorList>
            <person name="Kim S."/>
            <person name="Park M."/>
            <person name="Yeom S.I."/>
            <person name="Kim Y.M."/>
            <person name="Lee J.M."/>
            <person name="Lee H.A."/>
            <person name="Seo E."/>
            <person name="Choi J."/>
            <person name="Cheong K."/>
            <person name="Kim K.T."/>
            <person name="Jung K."/>
            <person name="Lee G.W."/>
            <person name="Oh S.K."/>
            <person name="Bae C."/>
            <person name="Kim S.B."/>
            <person name="Lee H.Y."/>
            <person name="Kim S.Y."/>
            <person name="Kim M.S."/>
            <person name="Kang B.C."/>
            <person name="Jo Y.D."/>
            <person name="Yang H.B."/>
            <person name="Jeong H.J."/>
            <person name="Kang W.H."/>
            <person name="Kwon J.K."/>
            <person name="Shin C."/>
            <person name="Lim J.Y."/>
            <person name="Park J.H."/>
            <person name="Huh J.H."/>
            <person name="Kim J.S."/>
            <person name="Kim B.D."/>
            <person name="Cohen O."/>
            <person name="Paran I."/>
            <person name="Suh M.C."/>
            <person name="Lee S.B."/>
            <person name="Kim Y.K."/>
            <person name="Shin Y."/>
            <person name="Noh S.J."/>
            <person name="Park J."/>
            <person name="Seo Y.S."/>
            <person name="Kwon S.Y."/>
            <person name="Kim H.A."/>
            <person name="Park J.M."/>
            <person name="Kim H.J."/>
            <person name="Choi S.B."/>
            <person name="Bosland P.W."/>
            <person name="Reeves G."/>
            <person name="Jo S.H."/>
            <person name="Lee B.W."/>
            <person name="Cho H.T."/>
            <person name="Choi H.S."/>
            <person name="Lee M.S."/>
            <person name="Yu Y."/>
            <person name="Do Choi Y."/>
            <person name="Park B.S."/>
            <person name="van Deynze A."/>
            <person name="Ashrafi H."/>
            <person name="Hill T."/>
            <person name="Kim W.T."/>
            <person name="Pai H.S."/>
            <person name="Ahn H.K."/>
            <person name="Yeam I."/>
            <person name="Giovannoni J.J."/>
            <person name="Rose J.K."/>
            <person name="Sorensen I."/>
            <person name="Lee S.J."/>
            <person name="Kim R.W."/>
            <person name="Choi I.Y."/>
            <person name="Choi B.S."/>
            <person name="Lim J.S."/>
            <person name="Lee Y.H."/>
            <person name="Choi D."/>
        </authorList>
    </citation>
    <scope>NUCLEOTIDE SEQUENCE [LARGE SCALE GENOMIC DNA]</scope>
    <source>
        <strain evidence="7">cv. CM334</strain>
    </source>
</reference>
<feature type="region of interest" description="Disordered" evidence="4">
    <location>
        <begin position="62"/>
        <end position="86"/>
    </location>
</feature>
<dbReference type="GO" id="GO:0006508">
    <property type="term" value="P:proteolysis"/>
    <property type="evidence" value="ECO:0007669"/>
    <property type="project" value="UniProtKB-KW"/>
</dbReference>
<dbReference type="EMBL" id="AYRZ02000001">
    <property type="protein sequence ID" value="PHT95425.1"/>
    <property type="molecule type" value="Genomic_DNA"/>
</dbReference>
<dbReference type="Gene3D" id="3.40.395.10">
    <property type="entry name" value="Adenoviral Proteinase, Chain A"/>
    <property type="match status" value="1"/>
</dbReference>
<dbReference type="AlphaFoldDB" id="A0A2G3AMG6"/>
<evidence type="ECO:0000259" key="5">
    <source>
        <dbReference type="Pfam" id="PF02902"/>
    </source>
</evidence>
<reference evidence="6 7" key="2">
    <citation type="journal article" date="2017" name="Genome Biol.">
        <title>New reference genome sequences of hot pepper reveal the massive evolution of plant disease-resistance genes by retroduplication.</title>
        <authorList>
            <person name="Kim S."/>
            <person name="Park J."/>
            <person name="Yeom S.I."/>
            <person name="Kim Y.M."/>
            <person name="Seo E."/>
            <person name="Kim K.T."/>
            <person name="Kim M.S."/>
            <person name="Lee J.M."/>
            <person name="Cheong K."/>
            <person name="Shin H.S."/>
            <person name="Kim S.B."/>
            <person name="Han K."/>
            <person name="Lee J."/>
            <person name="Park M."/>
            <person name="Lee H.A."/>
            <person name="Lee H.Y."/>
            <person name="Lee Y."/>
            <person name="Oh S."/>
            <person name="Lee J.H."/>
            <person name="Choi E."/>
            <person name="Choi E."/>
            <person name="Lee S.E."/>
            <person name="Jeon J."/>
            <person name="Kim H."/>
            <person name="Choi G."/>
            <person name="Song H."/>
            <person name="Lee J."/>
            <person name="Lee S.C."/>
            <person name="Kwon J.K."/>
            <person name="Lee H.Y."/>
            <person name="Koo N."/>
            <person name="Hong Y."/>
            <person name="Kim R.W."/>
            <person name="Kang W.H."/>
            <person name="Huh J.H."/>
            <person name="Kang B.C."/>
            <person name="Yang T.J."/>
            <person name="Lee Y.H."/>
            <person name="Bennetzen J.L."/>
            <person name="Choi D."/>
        </authorList>
    </citation>
    <scope>NUCLEOTIDE SEQUENCE [LARGE SCALE GENOMIC DNA]</scope>
    <source>
        <strain evidence="7">cv. CM334</strain>
    </source>
</reference>
<comment type="similarity">
    <text evidence="1">Belongs to the peptidase C48 family.</text>
</comment>
<evidence type="ECO:0000256" key="2">
    <source>
        <dbReference type="ARBA" id="ARBA00022670"/>
    </source>
</evidence>
<dbReference type="Proteomes" id="UP000222542">
    <property type="component" value="Unassembled WGS sequence"/>
</dbReference>
<protein>
    <recommendedName>
        <fullName evidence="5">Ubiquitin-like protease family profile domain-containing protein</fullName>
    </recommendedName>
</protein>
<sequence length="491" mass="54764">MLDSMKYQVYKRKSMYRCGGFPLAFQCWFYECCPYANDKFVVRVGDSVLRLPVFEPVPQKEHSAFKKSDGSSDSSKEHMREDSPVNSQNELKLLRIDLNLLKDDVLSMKQLMTSSFDLIFKALDINKGSKWSYLGLKNNDTHAGNPIGVNLSDNVGRQTDGTPKVDHVSDNMVDGVGQKNIGVWDCIDVEARNKLSVNLVDDVEKENIDVGDHIDVVAGYHLSDNEIDDIGKETVGVGDRIDTDANDRPITSDESSTFLNFDFLKFKPSGNKIGEEEIDWSVVLDSESSKYTQPDKIGEHSMTEKAVGKIDTNLGSTSVALVATKVLVNVGSSRKNVNDTSVGDKSTVILDDTPVVPRRIRKPSAISESPYVSKFDSGCNNVQDKRKDVAVIKDDSEIVEYILGYVMRIDINLLCSIDFWDKRSDGITTADSFYIRMVDGLPTQKNTDCGIFVAAFAEYMIEGVQIPASLDDIDNLRSRYGVLLWQYGKIK</sequence>